<dbReference type="GO" id="GO:0010181">
    <property type="term" value="F:FMN binding"/>
    <property type="evidence" value="ECO:0007669"/>
    <property type="project" value="InterPro"/>
</dbReference>
<dbReference type="RefSeq" id="WP_171258580.1">
    <property type="nucleotide sequence ID" value="NZ_FMYL01000012.1"/>
</dbReference>
<dbReference type="SUPFAM" id="SSF50475">
    <property type="entry name" value="FMN-binding split barrel"/>
    <property type="match status" value="1"/>
</dbReference>
<dbReference type="PANTHER" id="PTHR30466:SF1">
    <property type="entry name" value="FMN REDUCTASE (NADH) RUTF"/>
    <property type="match status" value="1"/>
</dbReference>
<feature type="domain" description="Flavin reductase like" evidence="2">
    <location>
        <begin position="14"/>
        <end position="160"/>
    </location>
</feature>
<dbReference type="GO" id="GO:0042602">
    <property type="term" value="F:riboflavin reductase (NADPH) activity"/>
    <property type="evidence" value="ECO:0007669"/>
    <property type="project" value="TreeGrafter"/>
</dbReference>
<evidence type="ECO:0000259" key="2">
    <source>
        <dbReference type="SMART" id="SM00903"/>
    </source>
</evidence>
<name>A0A1G6JSU0_9GAMM</name>
<dbReference type="GO" id="GO:0006208">
    <property type="term" value="P:pyrimidine nucleobase catabolic process"/>
    <property type="evidence" value="ECO:0007669"/>
    <property type="project" value="TreeGrafter"/>
</dbReference>
<dbReference type="InterPro" id="IPR002563">
    <property type="entry name" value="Flavin_Rdtase-like_dom"/>
</dbReference>
<evidence type="ECO:0000256" key="1">
    <source>
        <dbReference type="ARBA" id="ARBA00023002"/>
    </source>
</evidence>
<evidence type="ECO:0000313" key="4">
    <source>
        <dbReference type="Proteomes" id="UP000242501"/>
    </source>
</evidence>
<protein>
    <submittedName>
        <fullName evidence="3">Flavin reductase</fullName>
    </submittedName>
</protein>
<proteinExistence type="predicted"/>
<dbReference type="EMBL" id="FMYL01000012">
    <property type="protein sequence ID" value="SDC21066.1"/>
    <property type="molecule type" value="Genomic_DNA"/>
</dbReference>
<keyword evidence="4" id="KW-1185">Reference proteome</keyword>
<dbReference type="InterPro" id="IPR050268">
    <property type="entry name" value="NADH-dep_flavin_reductase"/>
</dbReference>
<reference evidence="4" key="1">
    <citation type="submission" date="2016-09" db="EMBL/GenBank/DDBJ databases">
        <authorList>
            <person name="Varghese N."/>
            <person name="Submissions S."/>
        </authorList>
    </citation>
    <scope>NUCLEOTIDE SEQUENCE [LARGE SCALE GENOMIC DNA]</scope>
    <source>
        <strain evidence="4">ANC 4422</strain>
    </source>
</reference>
<dbReference type="AlphaFoldDB" id="A0A1G6JSU0"/>
<dbReference type="PANTHER" id="PTHR30466">
    <property type="entry name" value="FLAVIN REDUCTASE"/>
    <property type="match status" value="1"/>
</dbReference>
<accession>A0A1G6JSU0</accession>
<dbReference type="STRING" id="1219383.SAMN05421733_11230"/>
<keyword evidence="1" id="KW-0560">Oxidoreductase</keyword>
<evidence type="ECO:0000313" key="3">
    <source>
        <dbReference type="EMBL" id="SDC21066.1"/>
    </source>
</evidence>
<dbReference type="InterPro" id="IPR012349">
    <property type="entry name" value="Split_barrel_FMN-bd"/>
</dbReference>
<sequence>MSKQITQDDFRTAVARLSAAVNVVTTDGIGGLAGFTASAVCSLTDAPAMLLVCLQKKSSAYQSVKSNGVVCINTLGATNMEICKKFSGRHPMLSRFENVEWSVSSTGSPVLNEAIVSFDCTVVEFKSVETHDILLCKVEDILYGKVTQAALVYYNREFCEV</sequence>
<organism evidence="3 4">
    <name type="scientific">Acinetobacter boissieri</name>
    <dbReference type="NCBI Taxonomy" id="1219383"/>
    <lineage>
        <taxon>Bacteria</taxon>
        <taxon>Pseudomonadati</taxon>
        <taxon>Pseudomonadota</taxon>
        <taxon>Gammaproteobacteria</taxon>
        <taxon>Moraxellales</taxon>
        <taxon>Moraxellaceae</taxon>
        <taxon>Acinetobacter</taxon>
    </lineage>
</organism>
<dbReference type="Pfam" id="PF01613">
    <property type="entry name" value="Flavin_Reduct"/>
    <property type="match status" value="1"/>
</dbReference>
<dbReference type="SMART" id="SM00903">
    <property type="entry name" value="Flavin_Reduct"/>
    <property type="match status" value="1"/>
</dbReference>
<dbReference type="Proteomes" id="UP000242501">
    <property type="component" value="Unassembled WGS sequence"/>
</dbReference>
<dbReference type="Gene3D" id="2.30.110.10">
    <property type="entry name" value="Electron Transport, Fmn-binding Protein, Chain A"/>
    <property type="match status" value="1"/>
</dbReference>
<gene>
    <name evidence="3" type="ORF">SAMN05421733_11230</name>
</gene>